<gene>
    <name evidence="3" type="primary">FANCE</name>
</gene>
<dbReference type="Gene3D" id="1.25.40.480">
    <property type="match status" value="1"/>
</dbReference>
<dbReference type="GO" id="GO:0001541">
    <property type="term" value="P:ovarian follicle development"/>
    <property type="evidence" value="ECO:0007669"/>
    <property type="project" value="Ensembl"/>
</dbReference>
<dbReference type="InParanoid" id="A0A803SU98"/>
<evidence type="ECO:0000259" key="2">
    <source>
        <dbReference type="Pfam" id="PF11510"/>
    </source>
</evidence>
<evidence type="ECO:0000256" key="1">
    <source>
        <dbReference type="SAM" id="MobiDB-lite"/>
    </source>
</evidence>
<feature type="region of interest" description="Disordered" evidence="1">
    <location>
        <begin position="193"/>
        <end position="230"/>
    </location>
</feature>
<dbReference type="AlphaFoldDB" id="A0A803SU98"/>
<dbReference type="InterPro" id="IPR039685">
    <property type="entry name" value="FANCE"/>
</dbReference>
<keyword evidence="4" id="KW-1185">Reference proteome</keyword>
<dbReference type="GO" id="GO:0005654">
    <property type="term" value="C:nucleoplasm"/>
    <property type="evidence" value="ECO:0007669"/>
    <property type="project" value="Ensembl"/>
</dbReference>
<reference evidence="3" key="3">
    <citation type="submission" date="2025-09" db="UniProtKB">
        <authorList>
            <consortium name="Ensembl"/>
        </authorList>
    </citation>
    <scope>IDENTIFICATION</scope>
</reference>
<dbReference type="CTD" id="2178"/>
<dbReference type="InterPro" id="IPR021025">
    <property type="entry name" value="Fanconi_anaemia_gr_E_prot_C"/>
</dbReference>
<dbReference type="PANTHER" id="PTHR32094:SF5">
    <property type="entry name" value="FANCONI ANEMIA GROUP E PROTEIN"/>
    <property type="match status" value="1"/>
</dbReference>
<organism evidence="3 4">
    <name type="scientific">Anolis carolinensis</name>
    <name type="common">Green anole</name>
    <name type="synonym">American chameleon</name>
    <dbReference type="NCBI Taxonomy" id="28377"/>
    <lineage>
        <taxon>Eukaryota</taxon>
        <taxon>Metazoa</taxon>
        <taxon>Chordata</taxon>
        <taxon>Craniata</taxon>
        <taxon>Vertebrata</taxon>
        <taxon>Euteleostomi</taxon>
        <taxon>Lepidosauria</taxon>
        <taxon>Squamata</taxon>
        <taxon>Bifurcata</taxon>
        <taxon>Unidentata</taxon>
        <taxon>Episquamata</taxon>
        <taxon>Toxicofera</taxon>
        <taxon>Iguania</taxon>
        <taxon>Dactyloidae</taxon>
        <taxon>Anolis</taxon>
    </lineage>
</organism>
<dbReference type="GO" id="GO:0036297">
    <property type="term" value="P:interstrand cross-link repair"/>
    <property type="evidence" value="ECO:0007669"/>
    <property type="project" value="InterPro"/>
</dbReference>
<dbReference type="OrthoDB" id="2449818at2759"/>
<name>A0A803SU98_ANOCA</name>
<dbReference type="GeneTree" id="ENSGT00390000000705"/>
<evidence type="ECO:0000313" key="4">
    <source>
        <dbReference type="Proteomes" id="UP000001646"/>
    </source>
</evidence>
<accession>A0A803SU98</accession>
<dbReference type="RefSeq" id="XP_008107912.1">
    <property type="nucleotide sequence ID" value="XM_008109705.3"/>
</dbReference>
<dbReference type="Bgee" id="ENSACAG00000002350">
    <property type="expression patterns" value="Expressed in dewlap and 12 other cell types or tissues"/>
</dbReference>
<dbReference type="Pfam" id="PF11510">
    <property type="entry name" value="FA_FANCE"/>
    <property type="match status" value="1"/>
</dbReference>
<dbReference type="PANTHER" id="PTHR32094">
    <property type="entry name" value="FANCONI ANEMIA GROUP E PROTEIN"/>
    <property type="match status" value="1"/>
</dbReference>
<feature type="domain" description="Fanconi Anaemia group E protein C-terminal" evidence="2">
    <location>
        <begin position="302"/>
        <end position="551"/>
    </location>
</feature>
<dbReference type="CDD" id="cd07439">
    <property type="entry name" value="FANCE_c-term"/>
    <property type="match status" value="1"/>
</dbReference>
<reference evidence="3 4" key="1">
    <citation type="submission" date="2009-12" db="EMBL/GenBank/DDBJ databases">
        <title>The Genome Sequence of Anolis carolinensis (Green Anole Lizard).</title>
        <authorList>
            <consortium name="The Genome Sequencing Platform"/>
            <person name="Di Palma F."/>
            <person name="Alfoldi J."/>
            <person name="Heiman D."/>
            <person name="Young S."/>
            <person name="Grabherr M."/>
            <person name="Johnson J."/>
            <person name="Lander E.S."/>
            <person name="Lindblad-Toh K."/>
        </authorList>
    </citation>
    <scope>NUCLEOTIDE SEQUENCE [LARGE SCALE GENOMIC DNA]</scope>
    <source>
        <strain evidence="3 4">JBL SC #1</strain>
    </source>
</reference>
<dbReference type="GO" id="GO:0005813">
    <property type="term" value="C:centrosome"/>
    <property type="evidence" value="ECO:0007669"/>
    <property type="project" value="Ensembl"/>
</dbReference>
<dbReference type="GO" id="GO:0000785">
    <property type="term" value="C:chromatin"/>
    <property type="evidence" value="ECO:0007669"/>
    <property type="project" value="Ensembl"/>
</dbReference>
<dbReference type="GO" id="GO:0010467">
    <property type="term" value="P:gene expression"/>
    <property type="evidence" value="ECO:0007669"/>
    <property type="project" value="Ensembl"/>
</dbReference>
<proteinExistence type="predicted"/>
<dbReference type="GO" id="GO:0043240">
    <property type="term" value="C:Fanconi anaemia nuclear complex"/>
    <property type="evidence" value="ECO:0000318"/>
    <property type="project" value="GO_Central"/>
</dbReference>
<protein>
    <submittedName>
        <fullName evidence="3">FA complementation group E</fullName>
    </submittedName>
</protein>
<dbReference type="GeneID" id="100552131"/>
<sequence>MCLGISAFNMERPSLPWLQRFDKASRLLLSTLMSGPSGALAAFRTLQRSQFGEEGRQGFNWRVFTEYLCFQEPVLKGPEKTLILKPILLLLPALCQRNLFSLLLILESAIPKDCLSHLLHASRQDPCPDLWVERLRDLLQVGLEGKSSLKPSLLSGVSEQQLKHLCQKVMAKHSKPISERKLSWHVEQADSCLVPHGDTPISGTQSRKNKKPAEEPLDPEEERQTKRLRLDTEMDTDFIEPLGVLKGFDGPNAGNKLMMKNSANEDIHNLSDNVNQNTSKETAIEKGGTNQNPPQDPAAGVPDHIKVHVPKLKERLQMQYDQSDRTVPPELQILNECTPSQLEGLCSLLQLSECPENELLQFCTWLVALSPDLSYSSTAVLVAKLFLPRVLLLTEPASWTLTTALMVFSSKYTRSVCCTLISSILQAPGKGHEQIKIVCKLIEECLEPEYVRLVFRHITEVAWSEDILTILHSLLGRQVELSTEIFNVLVLNLCHMAPECASSMHYAKLLLAVLTKYQKSITLAHQQRLSCALDLNKTLLKKSLQIALKRVASG</sequence>
<dbReference type="GO" id="GO:0048872">
    <property type="term" value="P:homeostasis of number of cells"/>
    <property type="evidence" value="ECO:0007669"/>
    <property type="project" value="Ensembl"/>
</dbReference>
<evidence type="ECO:0000313" key="3">
    <source>
        <dbReference type="Ensembl" id="ENSACAP00000026538.1"/>
    </source>
</evidence>
<reference evidence="3" key="2">
    <citation type="submission" date="2025-08" db="UniProtKB">
        <authorList>
            <consortium name="Ensembl"/>
        </authorList>
    </citation>
    <scope>IDENTIFICATION</scope>
</reference>
<dbReference type="Ensembl" id="ENSACAT00000038370.1">
    <property type="protein sequence ID" value="ENSACAP00000026538.1"/>
    <property type="gene ID" value="ENSACAG00000002350.4"/>
</dbReference>
<dbReference type="Proteomes" id="UP000001646">
    <property type="component" value="Chromosome 4"/>
</dbReference>